<gene>
    <name evidence="2" type="ORF">J1TS3_02220</name>
</gene>
<dbReference type="Proteomes" id="UP000680279">
    <property type="component" value="Unassembled WGS sequence"/>
</dbReference>
<keyword evidence="3" id="KW-1185">Reference proteome</keyword>
<evidence type="ECO:0000313" key="3">
    <source>
        <dbReference type="Proteomes" id="UP000680279"/>
    </source>
</evidence>
<keyword evidence="1" id="KW-0812">Transmembrane</keyword>
<feature type="transmembrane region" description="Helical" evidence="1">
    <location>
        <begin position="78"/>
        <end position="99"/>
    </location>
</feature>
<protein>
    <submittedName>
        <fullName evidence="2">Uncharacterized protein</fullName>
    </submittedName>
</protein>
<evidence type="ECO:0000256" key="1">
    <source>
        <dbReference type="SAM" id="Phobius"/>
    </source>
</evidence>
<feature type="transmembrane region" description="Helical" evidence="1">
    <location>
        <begin position="24"/>
        <end position="43"/>
    </location>
</feature>
<evidence type="ECO:0000313" key="2">
    <source>
        <dbReference type="EMBL" id="GIN19088.1"/>
    </source>
</evidence>
<comment type="caution">
    <text evidence="2">The sequence shown here is derived from an EMBL/GenBank/DDBJ whole genome shotgun (WGS) entry which is preliminary data.</text>
</comment>
<name>A0ABQ4JZX7_9BACI</name>
<proteinExistence type="predicted"/>
<dbReference type="EMBL" id="BOQT01000001">
    <property type="protein sequence ID" value="GIN19088.1"/>
    <property type="molecule type" value="Genomic_DNA"/>
</dbReference>
<organism evidence="2 3">
    <name type="scientific">Siminovitchia fordii</name>
    <dbReference type="NCBI Taxonomy" id="254759"/>
    <lineage>
        <taxon>Bacteria</taxon>
        <taxon>Bacillati</taxon>
        <taxon>Bacillota</taxon>
        <taxon>Bacilli</taxon>
        <taxon>Bacillales</taxon>
        <taxon>Bacillaceae</taxon>
        <taxon>Siminovitchia</taxon>
    </lineage>
</organism>
<keyword evidence="1" id="KW-1133">Transmembrane helix</keyword>
<accession>A0ABQ4JZX7</accession>
<reference evidence="2 3" key="1">
    <citation type="submission" date="2021-03" db="EMBL/GenBank/DDBJ databases">
        <title>Antimicrobial resistance genes in bacteria isolated from Japanese honey, and their potential for conferring macrolide and lincosamide resistance in the American foulbrood pathogen Paenibacillus larvae.</title>
        <authorList>
            <person name="Okamoto M."/>
            <person name="Kumagai M."/>
            <person name="Kanamori H."/>
            <person name="Takamatsu D."/>
        </authorList>
    </citation>
    <scope>NUCLEOTIDE SEQUENCE [LARGE SCALE GENOMIC DNA]</scope>
    <source>
        <strain evidence="2 3">J1TS3</strain>
    </source>
</reference>
<keyword evidence="1" id="KW-0472">Membrane</keyword>
<feature type="transmembrane region" description="Helical" evidence="1">
    <location>
        <begin position="49"/>
        <end position="71"/>
    </location>
</feature>
<sequence length="104" mass="11976">MEVHIIIIGAFYIRKVGDMSMKKYVALILQLMVWSGFTLVEWLSGRDHILAKVILFSVFFYLAFLLARMIVKSNKTTIFITMVSLGAYAGIHLFLNTLYRSAFF</sequence>